<dbReference type="InterPro" id="IPR010982">
    <property type="entry name" value="Lambda_DNA-bd_dom_sf"/>
</dbReference>
<dbReference type="RefSeq" id="WP_339970612.1">
    <property type="nucleotide sequence ID" value="NZ_JAWMWG010000006.1"/>
</dbReference>
<proteinExistence type="predicted"/>
<gene>
    <name evidence="1" type="ORF">R4Y45_07370</name>
</gene>
<comment type="caution">
    <text evidence="1">The sequence shown here is derived from an EMBL/GenBank/DDBJ whole genome shotgun (WGS) entry which is preliminary data.</text>
</comment>
<dbReference type="SUPFAM" id="SSF47413">
    <property type="entry name" value="lambda repressor-like DNA-binding domains"/>
    <property type="match status" value="1"/>
</dbReference>
<sequence>MSKQEKEIKKRLIDLELKQIDVINHFGWSKQYFRDLIKGKTEGPAAVKNLKKVCHFLGISSIIEE</sequence>
<reference evidence="1 2" key="1">
    <citation type="submission" date="2023-10" db="EMBL/GenBank/DDBJ databases">
        <title>Holzapfeliella saturejae sp. nov. isolated from Satureja montana flowers.</title>
        <authorList>
            <person name="Alcantara C."/>
            <person name="Zuniga M."/>
            <person name="Landete J.M."/>
            <person name="Monedero V."/>
        </authorList>
    </citation>
    <scope>NUCLEOTIDE SEQUENCE [LARGE SCALE GENOMIC DNA]</scope>
    <source>
        <strain evidence="1 2">He02</strain>
    </source>
</reference>
<evidence type="ECO:0000313" key="1">
    <source>
        <dbReference type="EMBL" id="MEJ6349039.1"/>
    </source>
</evidence>
<accession>A0ABU8SI63</accession>
<name>A0ABU8SI63_9LACO</name>
<protein>
    <submittedName>
        <fullName evidence="1">XRE family transcriptional regulator</fullName>
    </submittedName>
</protein>
<dbReference type="Proteomes" id="UP001377804">
    <property type="component" value="Unassembled WGS sequence"/>
</dbReference>
<organism evidence="1 2">
    <name type="scientific">Holzapfeliella saturejae</name>
    <dbReference type="NCBI Taxonomy" id="3082953"/>
    <lineage>
        <taxon>Bacteria</taxon>
        <taxon>Bacillati</taxon>
        <taxon>Bacillota</taxon>
        <taxon>Bacilli</taxon>
        <taxon>Lactobacillales</taxon>
        <taxon>Lactobacillaceae</taxon>
        <taxon>Holzapfeliella</taxon>
    </lineage>
</organism>
<evidence type="ECO:0000313" key="2">
    <source>
        <dbReference type="Proteomes" id="UP001377804"/>
    </source>
</evidence>
<dbReference type="EMBL" id="JAWMWG010000006">
    <property type="protein sequence ID" value="MEJ6349039.1"/>
    <property type="molecule type" value="Genomic_DNA"/>
</dbReference>
<keyword evidence="2" id="KW-1185">Reference proteome</keyword>